<protein>
    <submittedName>
        <fullName evidence="1">Chemotaxis protein</fullName>
    </submittedName>
</protein>
<evidence type="ECO:0000313" key="2">
    <source>
        <dbReference type="Proteomes" id="UP000030451"/>
    </source>
</evidence>
<reference evidence="1 2" key="1">
    <citation type="submission" date="2014-10" db="EMBL/GenBank/DDBJ databases">
        <title>Genome sequencing of Vibrio sinaloensis T08.</title>
        <authorList>
            <person name="Chan K.-G."/>
            <person name="Mohamad N.I."/>
        </authorList>
    </citation>
    <scope>NUCLEOTIDE SEQUENCE [LARGE SCALE GENOMIC DNA]</scope>
    <source>
        <strain evidence="1 2">T08</strain>
    </source>
</reference>
<dbReference type="Proteomes" id="UP000030451">
    <property type="component" value="Unassembled WGS sequence"/>
</dbReference>
<sequence>MDDLEFRRRIMSDPKCRDSELNAAIKESESNAKFADEILDLDAQIAKAMNVDVPEDLADRILFNQTSNVKEDNVVRPNFARRAMAMAASVAFVAGLLVGQVNWGNIVVSPAQASLASTAIKHVVDEKPFVNHLDEQVKSSQINAKMVPFSHSLSAHFPYHVYYLNHCGFGESNALHMVFRGEKGKVTLFLTGIAANDVSEFAEDGMVGIIEPMGEVSLILVGDKGENVAKIAENILDIIKPMG</sequence>
<dbReference type="InterPro" id="IPR021806">
    <property type="entry name" value="DUF3379"/>
</dbReference>
<name>A0A0A5HS51_PHOS4</name>
<gene>
    <name evidence="1" type="ORF">NM06_19035</name>
</gene>
<dbReference type="AlphaFoldDB" id="A0A0A5HS51"/>
<dbReference type="Pfam" id="PF11859">
    <property type="entry name" value="DUF3379"/>
    <property type="match status" value="1"/>
</dbReference>
<dbReference type="EMBL" id="JRWP01000054">
    <property type="protein sequence ID" value="KGY07125.1"/>
    <property type="molecule type" value="Genomic_DNA"/>
</dbReference>
<organism evidence="1 2">
    <name type="scientific">Photobacterium sp. (strain ATCC 43367)</name>
    <dbReference type="NCBI Taxonomy" id="379097"/>
    <lineage>
        <taxon>Bacteria</taxon>
        <taxon>Pseudomonadati</taxon>
        <taxon>Pseudomonadota</taxon>
        <taxon>Gammaproteobacteria</taxon>
        <taxon>Vibrionales</taxon>
        <taxon>Vibrionaceae</taxon>
        <taxon>Vibrio</taxon>
        <taxon>Vibrio oreintalis group</taxon>
    </lineage>
</organism>
<proteinExistence type="predicted"/>
<dbReference type="RefSeq" id="WP_005471609.1">
    <property type="nucleotide sequence ID" value="NZ_JRWP01000054.1"/>
</dbReference>
<evidence type="ECO:0000313" key="1">
    <source>
        <dbReference type="EMBL" id="KGY07125.1"/>
    </source>
</evidence>
<comment type="caution">
    <text evidence="1">The sequence shown here is derived from an EMBL/GenBank/DDBJ whole genome shotgun (WGS) entry which is preliminary data.</text>
</comment>
<accession>A0A0A5HS51</accession>
<dbReference type="STRING" id="379097.SE23_12735"/>
<dbReference type="OrthoDB" id="6195578at2"/>